<feature type="compositionally biased region" description="Polar residues" evidence="1">
    <location>
        <begin position="138"/>
        <end position="149"/>
    </location>
</feature>
<feature type="region of interest" description="Disordered" evidence="1">
    <location>
        <begin position="263"/>
        <end position="300"/>
    </location>
</feature>
<feature type="compositionally biased region" description="Polar residues" evidence="1">
    <location>
        <begin position="462"/>
        <end position="475"/>
    </location>
</feature>
<organism evidence="2 3">
    <name type="scientific">Letharia lupina</name>
    <dbReference type="NCBI Taxonomy" id="560253"/>
    <lineage>
        <taxon>Eukaryota</taxon>
        <taxon>Fungi</taxon>
        <taxon>Dikarya</taxon>
        <taxon>Ascomycota</taxon>
        <taxon>Pezizomycotina</taxon>
        <taxon>Lecanoromycetes</taxon>
        <taxon>OSLEUM clade</taxon>
        <taxon>Lecanoromycetidae</taxon>
        <taxon>Lecanorales</taxon>
        <taxon>Lecanorineae</taxon>
        <taxon>Parmeliaceae</taxon>
        <taxon>Letharia</taxon>
    </lineage>
</organism>
<evidence type="ECO:0000313" key="2">
    <source>
        <dbReference type="EMBL" id="KAF6220264.1"/>
    </source>
</evidence>
<feature type="compositionally biased region" description="Polar residues" evidence="1">
    <location>
        <begin position="395"/>
        <end position="428"/>
    </location>
</feature>
<feature type="compositionally biased region" description="Polar residues" evidence="1">
    <location>
        <begin position="482"/>
        <end position="493"/>
    </location>
</feature>
<evidence type="ECO:0000313" key="3">
    <source>
        <dbReference type="Proteomes" id="UP000593566"/>
    </source>
</evidence>
<name>A0A8H6FA53_9LECA</name>
<dbReference type="Proteomes" id="UP000593566">
    <property type="component" value="Unassembled WGS sequence"/>
</dbReference>
<feature type="region of interest" description="Disordered" evidence="1">
    <location>
        <begin position="111"/>
        <end position="169"/>
    </location>
</feature>
<dbReference type="GeneID" id="59331807"/>
<proteinExistence type="predicted"/>
<protein>
    <submittedName>
        <fullName evidence="2">Uncharacterized protein</fullName>
    </submittedName>
</protein>
<accession>A0A8H6FA53</accession>
<feature type="region of interest" description="Disordered" evidence="1">
    <location>
        <begin position="459"/>
        <end position="631"/>
    </location>
</feature>
<keyword evidence="3" id="KW-1185">Reference proteome</keyword>
<evidence type="ECO:0000256" key="1">
    <source>
        <dbReference type="SAM" id="MobiDB-lite"/>
    </source>
</evidence>
<feature type="compositionally biased region" description="Basic and acidic residues" evidence="1">
    <location>
        <begin position="550"/>
        <end position="579"/>
    </location>
</feature>
<dbReference type="RefSeq" id="XP_037149699.1">
    <property type="nucleotide sequence ID" value="XM_037294318.1"/>
</dbReference>
<feature type="region of interest" description="Disordered" evidence="1">
    <location>
        <begin position="364"/>
        <end position="428"/>
    </location>
</feature>
<feature type="compositionally biased region" description="Polar residues" evidence="1">
    <location>
        <begin position="273"/>
        <end position="289"/>
    </location>
</feature>
<feature type="compositionally biased region" description="Polar residues" evidence="1">
    <location>
        <begin position="370"/>
        <end position="383"/>
    </location>
</feature>
<reference evidence="2 3" key="1">
    <citation type="journal article" date="2020" name="Genomics">
        <title>Complete, high-quality genomes from long-read metagenomic sequencing of two wolf lichen thalli reveals enigmatic genome architecture.</title>
        <authorList>
            <person name="McKenzie S.K."/>
            <person name="Walston R.F."/>
            <person name="Allen J.L."/>
        </authorList>
    </citation>
    <scope>NUCLEOTIDE SEQUENCE [LARGE SCALE GENOMIC DNA]</scope>
    <source>
        <strain evidence="2">WasteWater1</strain>
    </source>
</reference>
<sequence>MDIAETISCQCNECNILICISLNDWIEVSTSYSTYESPGAFTDPGLEMVEQIREGSKDSELEGCLVKPLRCHRCKTTLGVRCVEAPVEKRTNVNRSYLKLTKMTMKSITSGNLVEAKPKKRQNNVLDTSPKDPLASRPNLSGPTSSKQRSVPHRRGSEIEDTEAPSSGQIFELNIGQTADLMPILGEQRRDIDRVMASVNILQQDMISVRESVQHLEDRRDQASQDFAGDVDLLTDSITKVSSRLSELDALKLEMKMMQQRIKRMEDSRPTGRRSSTVLGSAQVSNRPSPTIDEKAIPRNDATSNGLLLSATQSPMSAYFDGLLAPQKTASERHNAVDGGDPHFQRLSLGSKAEALPPQKMVATRPRTLINGTASRGSHTSVNMPPPQIPRKGPDQNTIRHGSSTASDVATPRTASTSITGNTDSTILPRNISQLQETSTGSHQNNQDDHKYDDELVDDVRPQSSTGSSTRNSWQPAGKTAHSPQNRADQSAQQPPPKTKRRQSVPVAPPISEPSDGNKTARGRTTHRNSKRRKTTAFDASTPSTSVWDVDSRDSRSSSGRRDEHGLLLRANGEVDGRSARYQNLESKGGKKPGKRDRDGYLLKPDGTRDPRSVKSVNQWKKKKAEAELSG</sequence>
<dbReference type="AlphaFoldDB" id="A0A8H6FA53"/>
<dbReference type="EMBL" id="JACCJB010000017">
    <property type="protein sequence ID" value="KAF6220264.1"/>
    <property type="molecule type" value="Genomic_DNA"/>
</dbReference>
<comment type="caution">
    <text evidence="2">The sequence shown here is derived from an EMBL/GenBank/DDBJ whole genome shotgun (WGS) entry which is preliminary data.</text>
</comment>
<feature type="compositionally biased region" description="Basic and acidic residues" evidence="1">
    <location>
        <begin position="596"/>
        <end position="613"/>
    </location>
</feature>
<gene>
    <name evidence="2" type="ORF">HO133_003396</name>
</gene>
<feature type="compositionally biased region" description="Basic residues" evidence="1">
    <location>
        <begin position="521"/>
        <end position="535"/>
    </location>
</feature>